<feature type="region of interest" description="Disordered" evidence="1">
    <location>
        <begin position="163"/>
        <end position="191"/>
    </location>
</feature>
<dbReference type="Pfam" id="PF01344">
    <property type="entry name" value="Kelch_1"/>
    <property type="match status" value="1"/>
</dbReference>
<dbReference type="EMBL" id="VIEB01001009">
    <property type="protein sequence ID" value="TQD76851.1"/>
    <property type="molecule type" value="Genomic_DNA"/>
</dbReference>
<dbReference type="InterPro" id="IPR015915">
    <property type="entry name" value="Kelch-typ_b-propeller"/>
</dbReference>
<evidence type="ECO:0000313" key="4">
    <source>
        <dbReference type="Proteomes" id="UP000315295"/>
    </source>
</evidence>
<dbReference type="SUPFAM" id="SSF50965">
    <property type="entry name" value="Galactose oxidase, central domain"/>
    <property type="match status" value="1"/>
</dbReference>
<evidence type="ECO:0000256" key="1">
    <source>
        <dbReference type="SAM" id="MobiDB-lite"/>
    </source>
</evidence>
<dbReference type="InterPro" id="IPR013989">
    <property type="entry name" value="Dev_and_cell_death_domain"/>
</dbReference>
<dbReference type="PANTHER" id="PTHR46034">
    <property type="match status" value="1"/>
</dbReference>
<dbReference type="InterPro" id="IPR011043">
    <property type="entry name" value="Gal_Oxase/kelch_b-propeller"/>
</dbReference>
<comment type="caution">
    <text evidence="3">The sequence shown here is derived from an EMBL/GenBank/DDBJ whole genome shotgun (WGS) entry which is preliminary data.</text>
</comment>
<proteinExistence type="predicted"/>
<dbReference type="STRING" id="106549.A0A540KRJ1"/>
<evidence type="ECO:0000259" key="2">
    <source>
        <dbReference type="PROSITE" id="PS51222"/>
    </source>
</evidence>
<dbReference type="Proteomes" id="UP000315295">
    <property type="component" value="Unassembled WGS sequence"/>
</dbReference>
<dbReference type="SMART" id="SM00612">
    <property type="entry name" value="Kelch"/>
    <property type="match status" value="3"/>
</dbReference>
<dbReference type="InterPro" id="IPR044832">
    <property type="entry name" value="NRP-like"/>
</dbReference>
<feature type="domain" description="DCD" evidence="2">
    <location>
        <begin position="1"/>
        <end position="51"/>
    </location>
</feature>
<dbReference type="InterPro" id="IPR006652">
    <property type="entry name" value="Kelch_1"/>
</dbReference>
<keyword evidence="4" id="KW-1185">Reference proteome</keyword>
<name>A0A540KRJ1_MALBA</name>
<accession>A0A540KRJ1</accession>
<protein>
    <recommendedName>
        <fullName evidence="2">DCD domain-containing protein</fullName>
    </recommendedName>
</protein>
<dbReference type="GO" id="GO:0034976">
    <property type="term" value="P:response to endoplasmic reticulum stress"/>
    <property type="evidence" value="ECO:0007669"/>
    <property type="project" value="InterPro"/>
</dbReference>
<dbReference type="PROSITE" id="PS51222">
    <property type="entry name" value="DCD"/>
    <property type="match status" value="1"/>
</dbReference>
<gene>
    <name evidence="3" type="ORF">C1H46_037631</name>
</gene>
<dbReference type="AlphaFoldDB" id="A0A540KRJ1"/>
<feature type="compositionally biased region" description="Basic and acidic residues" evidence="1">
    <location>
        <begin position="163"/>
        <end position="177"/>
    </location>
</feature>
<evidence type="ECO:0000313" key="3">
    <source>
        <dbReference type="EMBL" id="TQD76851.1"/>
    </source>
</evidence>
<sequence>MKVQIRVRVQCQPVLESQFKAILVDNYYSQRNFWFEVDHAQTSKVISLLSTAGITSSTSVGSLPRIKKWSHMFQALTSARTLEFLQPLTSEDSTEFIERNDPFNAQIDIMEAEQAEEELLYMKLQELALQPNLKSREGEHTSLSGVFEDHHVINELTLEDIENPREPWGLEEKRGESPHSSSEQKSGEGPRSLTEYQAIIAKLIQEVEELKTFKIQEVEEVKAFKTEFTKQSKKIDYLEHILEQAEAEIRCLKFCLQLESRSTPSKAHTDEKDTESWNVLHYDPDESIYLVGGYDGESCLSAFDAYYPSEDMTKPLSPMNAVCSYASAAQLYGNLYVIGGSNGQVCYDIGSLAAATTNNEIFAMDGGNRVDCFSDVEMLDLDAGRWIHTQSMLQKRMALAAVELKGVLYATGGYDGNSYLNTVDRFDPRERSWTKIASMHSKRSCHLSVVLSEKIKYISLTCFIQHLRRAPTMT</sequence>
<reference evidence="3 4" key="1">
    <citation type="journal article" date="2019" name="G3 (Bethesda)">
        <title>Sequencing of a Wild Apple (Malus baccata) Genome Unravels the Differences Between Cultivated and Wild Apple Species Regarding Disease Resistance and Cold Tolerance.</title>
        <authorList>
            <person name="Chen X."/>
        </authorList>
    </citation>
    <scope>NUCLEOTIDE SEQUENCE [LARGE SCALE GENOMIC DNA]</scope>
    <source>
        <strain evidence="4">cv. Shandingzi</strain>
        <tissue evidence="3">Leaves</tissue>
    </source>
</reference>
<dbReference type="PANTHER" id="PTHR46034:SF7">
    <property type="entry name" value="INFLUENZA VIRUS NS1A-BINDING PROTEIN"/>
    <property type="match status" value="1"/>
</dbReference>
<dbReference type="Gene3D" id="2.120.10.80">
    <property type="entry name" value="Kelch-type beta propeller"/>
    <property type="match status" value="2"/>
</dbReference>
<dbReference type="Pfam" id="PF10539">
    <property type="entry name" value="Dev_Cell_Death"/>
    <property type="match status" value="1"/>
</dbReference>
<organism evidence="3 4">
    <name type="scientific">Malus baccata</name>
    <name type="common">Siberian crab apple</name>
    <name type="synonym">Pyrus baccata</name>
    <dbReference type="NCBI Taxonomy" id="106549"/>
    <lineage>
        <taxon>Eukaryota</taxon>
        <taxon>Viridiplantae</taxon>
        <taxon>Streptophyta</taxon>
        <taxon>Embryophyta</taxon>
        <taxon>Tracheophyta</taxon>
        <taxon>Spermatophyta</taxon>
        <taxon>Magnoliopsida</taxon>
        <taxon>eudicotyledons</taxon>
        <taxon>Gunneridae</taxon>
        <taxon>Pentapetalae</taxon>
        <taxon>rosids</taxon>
        <taxon>fabids</taxon>
        <taxon>Rosales</taxon>
        <taxon>Rosaceae</taxon>
        <taxon>Amygdaloideae</taxon>
        <taxon>Maleae</taxon>
        <taxon>Malus</taxon>
    </lineage>
</organism>